<accession>A0ABP0LE83</accession>
<protein>
    <submittedName>
        <fullName evidence="2">Uncharacterized protein</fullName>
    </submittedName>
</protein>
<evidence type="ECO:0000313" key="3">
    <source>
        <dbReference type="Proteomes" id="UP001642484"/>
    </source>
</evidence>
<dbReference type="Proteomes" id="UP001642484">
    <property type="component" value="Unassembled WGS sequence"/>
</dbReference>
<dbReference type="EMBL" id="CAXAMN010012036">
    <property type="protein sequence ID" value="CAK9037037.1"/>
    <property type="molecule type" value="Genomic_DNA"/>
</dbReference>
<feature type="transmembrane region" description="Helical" evidence="1">
    <location>
        <begin position="239"/>
        <end position="256"/>
    </location>
</feature>
<proteinExistence type="predicted"/>
<name>A0ABP0LE83_9DINO</name>
<comment type="caution">
    <text evidence="2">The sequence shown here is derived from an EMBL/GenBank/DDBJ whole genome shotgun (WGS) entry which is preliminary data.</text>
</comment>
<keyword evidence="1" id="KW-0472">Membrane</keyword>
<feature type="transmembrane region" description="Helical" evidence="1">
    <location>
        <begin position="268"/>
        <end position="287"/>
    </location>
</feature>
<feature type="transmembrane region" description="Helical" evidence="1">
    <location>
        <begin position="155"/>
        <end position="171"/>
    </location>
</feature>
<sequence length="303" mass="32517">MQDANNDFFAVCCYTRVTSLCNGELTHENMFFLILLELCCSSTFSAVLVFCIMTSSLYQRMPLDKRPDFLKILGVAGLYTIISGMINGIAVVELTTPVGYTSGGCVNAGRFYAAGDAKQGSKVLAMCTLYYAGGLLAGMFPKTCDGDLVFEGKTSPGMLLSSIMILIGIWLKRHRERPTLAMQIWALSQGLMNATSSSFSAVPMRATHTAGGQTDAAMSLGKAFVNFLKGEPVPCQRKVYLNAVCCAGMVLGGLLAGKTQKKYGCLAAWFPATALAFSATILPRMIVPSAIAENGHSRDEKKK</sequence>
<keyword evidence="1" id="KW-1133">Transmembrane helix</keyword>
<organism evidence="2 3">
    <name type="scientific">Durusdinium trenchii</name>
    <dbReference type="NCBI Taxonomy" id="1381693"/>
    <lineage>
        <taxon>Eukaryota</taxon>
        <taxon>Sar</taxon>
        <taxon>Alveolata</taxon>
        <taxon>Dinophyceae</taxon>
        <taxon>Suessiales</taxon>
        <taxon>Symbiodiniaceae</taxon>
        <taxon>Durusdinium</taxon>
    </lineage>
</organism>
<feature type="transmembrane region" description="Helical" evidence="1">
    <location>
        <begin position="30"/>
        <end position="57"/>
    </location>
</feature>
<keyword evidence="3" id="KW-1185">Reference proteome</keyword>
<dbReference type="Pfam" id="PF06912">
    <property type="entry name" value="DUF1275"/>
    <property type="match status" value="1"/>
</dbReference>
<keyword evidence="1" id="KW-0812">Transmembrane</keyword>
<gene>
    <name evidence="2" type="ORF">CCMP2556_LOCUS20524</name>
</gene>
<dbReference type="InterPro" id="IPR010699">
    <property type="entry name" value="DUF1275"/>
</dbReference>
<evidence type="ECO:0000313" key="2">
    <source>
        <dbReference type="EMBL" id="CAK9037037.1"/>
    </source>
</evidence>
<reference evidence="2 3" key="1">
    <citation type="submission" date="2024-02" db="EMBL/GenBank/DDBJ databases">
        <authorList>
            <person name="Chen Y."/>
            <person name="Shah S."/>
            <person name="Dougan E. K."/>
            <person name="Thang M."/>
            <person name="Chan C."/>
        </authorList>
    </citation>
    <scope>NUCLEOTIDE SEQUENCE [LARGE SCALE GENOMIC DNA]</scope>
</reference>
<evidence type="ECO:0000256" key="1">
    <source>
        <dbReference type="SAM" id="Phobius"/>
    </source>
</evidence>
<feature type="transmembrane region" description="Helical" evidence="1">
    <location>
        <begin position="69"/>
        <end position="92"/>
    </location>
</feature>